<keyword evidence="7" id="KW-0139">CF(1)</keyword>
<accession>A0A1T4Z5K0</accession>
<evidence type="ECO:0000256" key="3">
    <source>
        <dbReference type="ARBA" id="ARBA00022781"/>
    </source>
</evidence>
<gene>
    <name evidence="7" type="primary">atpH</name>
    <name evidence="8" type="ORF">SAMN06295964_2569</name>
</gene>
<evidence type="ECO:0000256" key="6">
    <source>
        <dbReference type="ARBA" id="ARBA00023310"/>
    </source>
</evidence>
<protein>
    <recommendedName>
        <fullName evidence="7">ATP synthase subunit delta</fullName>
    </recommendedName>
    <alternativeName>
        <fullName evidence="7">ATP synthase F(1) sector subunit delta</fullName>
    </alternativeName>
    <alternativeName>
        <fullName evidence="7">F-type ATPase subunit delta</fullName>
        <shortName evidence="7">F-ATPase subunit delta</shortName>
    </alternativeName>
</protein>
<dbReference type="InterPro" id="IPR026015">
    <property type="entry name" value="ATP_synth_OSCP/delta_N_sf"/>
</dbReference>
<evidence type="ECO:0000256" key="1">
    <source>
        <dbReference type="ARBA" id="ARBA00004370"/>
    </source>
</evidence>
<dbReference type="GO" id="GO:0046933">
    <property type="term" value="F:proton-transporting ATP synthase activity, rotational mechanism"/>
    <property type="evidence" value="ECO:0007669"/>
    <property type="project" value="UniProtKB-UniRule"/>
</dbReference>
<evidence type="ECO:0000256" key="4">
    <source>
        <dbReference type="ARBA" id="ARBA00023065"/>
    </source>
</evidence>
<dbReference type="GO" id="GO:0045259">
    <property type="term" value="C:proton-transporting ATP synthase complex"/>
    <property type="evidence" value="ECO:0007669"/>
    <property type="project" value="UniProtKB-KW"/>
</dbReference>
<keyword evidence="7" id="KW-1003">Cell membrane</keyword>
<comment type="similarity">
    <text evidence="7">Belongs to the ATPase delta chain family.</text>
</comment>
<dbReference type="InterPro" id="IPR000711">
    <property type="entry name" value="ATPase_OSCP/dsu"/>
</dbReference>
<dbReference type="GO" id="GO:0005886">
    <property type="term" value="C:plasma membrane"/>
    <property type="evidence" value="ECO:0007669"/>
    <property type="project" value="UniProtKB-SubCell"/>
</dbReference>
<dbReference type="AlphaFoldDB" id="A0A1T4Z5K0"/>
<comment type="function">
    <text evidence="7">F(1)F(0) ATP synthase produces ATP from ADP in the presence of a proton or sodium gradient. F-type ATPases consist of two structural domains, F(1) containing the extramembraneous catalytic core and F(0) containing the membrane proton channel, linked together by a central stalk and a peripheral stalk. During catalysis, ATP synthesis in the catalytic domain of F(1) is coupled via a rotary mechanism of the central stalk subunits to proton translocation.</text>
</comment>
<dbReference type="RefSeq" id="WP_078700521.1">
    <property type="nucleotide sequence ID" value="NZ_LT796768.1"/>
</dbReference>
<dbReference type="NCBIfam" id="TIGR01145">
    <property type="entry name" value="ATP_synt_delta"/>
    <property type="match status" value="1"/>
</dbReference>
<dbReference type="NCBIfam" id="NF009967">
    <property type="entry name" value="PRK13430.1"/>
    <property type="match status" value="1"/>
</dbReference>
<comment type="function">
    <text evidence="7">This protein is part of the stalk that links CF(0) to CF(1). It either transmits conformational changes from CF(0) to CF(1) or is implicated in proton conduction.</text>
</comment>
<proteinExistence type="inferred from homology"/>
<dbReference type="PANTHER" id="PTHR11910">
    <property type="entry name" value="ATP SYNTHASE DELTA CHAIN"/>
    <property type="match status" value="1"/>
</dbReference>
<evidence type="ECO:0000313" key="9">
    <source>
        <dbReference type="Proteomes" id="UP000191040"/>
    </source>
</evidence>
<dbReference type="EMBL" id="LT796768">
    <property type="protein sequence ID" value="SKB09226.1"/>
    <property type="molecule type" value="Genomic_DNA"/>
</dbReference>
<dbReference type="Proteomes" id="UP000191040">
    <property type="component" value="Chromosome I"/>
</dbReference>
<dbReference type="STRING" id="1736691.SAMN06295964_2569"/>
<organism evidence="8 9">
    <name type="scientific">Aeromicrobium choanae</name>
    <dbReference type="NCBI Taxonomy" id="1736691"/>
    <lineage>
        <taxon>Bacteria</taxon>
        <taxon>Bacillati</taxon>
        <taxon>Actinomycetota</taxon>
        <taxon>Actinomycetes</taxon>
        <taxon>Propionibacteriales</taxon>
        <taxon>Nocardioidaceae</taxon>
        <taxon>Aeromicrobium</taxon>
    </lineage>
</organism>
<dbReference type="Pfam" id="PF00213">
    <property type="entry name" value="OSCP"/>
    <property type="match status" value="1"/>
</dbReference>
<sequence>MRGSSAKSLDDTLTAVTAVPGAAAAQVGAELFGIVSALDTAVAARRVLTDPSTEAEGKRQLAAGIFEGKVAADTLTVLRSAVSGRWAAGRDLTDGLEIAGVAAYTRAADEAGQGDILENELFEAGRVIHDSDDLRRVVSDRSVPASARTTLLQDVFRGKVSDSTLALLSQAAVARTGSFERVLEAFSRQVAAREDRLVAVARVAYELDDTERERLTDALSRRYGRAIQLNTVVDPSVIGGISVSVGDEVVDATMSTRLEAARRRIAG</sequence>
<reference evidence="9" key="1">
    <citation type="submission" date="2017-02" db="EMBL/GenBank/DDBJ databases">
        <authorList>
            <person name="Varghese N."/>
            <person name="Submissions S."/>
        </authorList>
    </citation>
    <scope>NUCLEOTIDE SEQUENCE [LARGE SCALE GENOMIC DNA]</scope>
    <source>
        <strain evidence="9">9H-4</strain>
    </source>
</reference>
<dbReference type="Gene3D" id="1.10.520.20">
    <property type="entry name" value="N-terminal domain of the delta subunit of the F1F0-ATP synthase"/>
    <property type="match status" value="1"/>
</dbReference>
<dbReference type="PRINTS" id="PR00125">
    <property type="entry name" value="ATPASEDELTA"/>
</dbReference>
<evidence type="ECO:0000256" key="5">
    <source>
        <dbReference type="ARBA" id="ARBA00023136"/>
    </source>
</evidence>
<keyword evidence="9" id="KW-1185">Reference proteome</keyword>
<keyword evidence="4 7" id="KW-0406">Ion transport</keyword>
<keyword evidence="3 7" id="KW-0375">Hydrogen ion transport</keyword>
<keyword evidence="2 7" id="KW-0813">Transport</keyword>
<comment type="subcellular location">
    <subcellularLocation>
        <location evidence="7">Cell membrane</location>
        <topology evidence="7">Peripheral membrane protein</topology>
    </subcellularLocation>
    <subcellularLocation>
        <location evidence="1">Membrane</location>
    </subcellularLocation>
</comment>
<dbReference type="HAMAP" id="MF_01416">
    <property type="entry name" value="ATP_synth_delta_bact"/>
    <property type="match status" value="1"/>
</dbReference>
<dbReference type="OrthoDB" id="5242917at2"/>
<evidence type="ECO:0000256" key="2">
    <source>
        <dbReference type="ARBA" id="ARBA00022448"/>
    </source>
</evidence>
<keyword evidence="6 7" id="KW-0066">ATP synthesis</keyword>
<evidence type="ECO:0000313" key="8">
    <source>
        <dbReference type="EMBL" id="SKB09226.1"/>
    </source>
</evidence>
<keyword evidence="5 7" id="KW-0472">Membrane</keyword>
<name>A0A1T4Z5K0_9ACTN</name>
<evidence type="ECO:0000256" key="7">
    <source>
        <dbReference type="HAMAP-Rule" id="MF_01416"/>
    </source>
</evidence>